<dbReference type="Gene3D" id="3.30.70.100">
    <property type="match status" value="1"/>
</dbReference>
<sequence>MISVHISYTVKPEFVQKNKENIALFLSDFKNLPQCNFLYNVFIKEDRLTFVHIAMYESEQDQDKVMNVPSFLQFQNERDESGLVENPKIEFIDLVGSSLSLL</sequence>
<name>A0A4V5NY67_9SPHI</name>
<dbReference type="OrthoDB" id="8481042at2"/>
<dbReference type="InterPro" id="IPR011008">
    <property type="entry name" value="Dimeric_a/b-barrel"/>
</dbReference>
<keyword evidence="2" id="KW-1185">Reference proteome</keyword>
<evidence type="ECO:0000313" key="1">
    <source>
        <dbReference type="EMBL" id="TKC02417.1"/>
    </source>
</evidence>
<dbReference type="Proteomes" id="UP000310477">
    <property type="component" value="Unassembled WGS sequence"/>
</dbReference>
<gene>
    <name evidence="1" type="ORF">FA045_03835</name>
</gene>
<dbReference type="EMBL" id="SWBO01000002">
    <property type="protein sequence ID" value="TKC02417.1"/>
    <property type="molecule type" value="Genomic_DNA"/>
</dbReference>
<reference evidence="1 2" key="1">
    <citation type="submission" date="2019-04" db="EMBL/GenBank/DDBJ databases">
        <title>Pedobacter sp. AR-2-6 sp. nov., isolated from Arctic soil.</title>
        <authorList>
            <person name="Dahal R.H."/>
            <person name="Kim D.-U."/>
        </authorList>
    </citation>
    <scope>NUCLEOTIDE SEQUENCE [LARGE SCALE GENOMIC DNA]</scope>
    <source>
        <strain evidence="1 2">AR-2-6</strain>
    </source>
</reference>
<accession>A0A4V5NY67</accession>
<dbReference type="AlphaFoldDB" id="A0A4V5NY67"/>
<protein>
    <recommendedName>
        <fullName evidence="3">ABM domain-containing protein</fullName>
    </recommendedName>
</protein>
<proteinExistence type="predicted"/>
<dbReference type="RefSeq" id="WP_136874656.1">
    <property type="nucleotide sequence ID" value="NZ_SWBO01000002.1"/>
</dbReference>
<dbReference type="SUPFAM" id="SSF54909">
    <property type="entry name" value="Dimeric alpha+beta barrel"/>
    <property type="match status" value="1"/>
</dbReference>
<evidence type="ECO:0008006" key="3">
    <source>
        <dbReference type="Google" id="ProtNLM"/>
    </source>
</evidence>
<comment type="caution">
    <text evidence="1">The sequence shown here is derived from an EMBL/GenBank/DDBJ whole genome shotgun (WGS) entry which is preliminary data.</text>
</comment>
<organism evidence="1 2">
    <name type="scientific">Pedobacter cryotolerans</name>
    <dbReference type="NCBI Taxonomy" id="2571270"/>
    <lineage>
        <taxon>Bacteria</taxon>
        <taxon>Pseudomonadati</taxon>
        <taxon>Bacteroidota</taxon>
        <taxon>Sphingobacteriia</taxon>
        <taxon>Sphingobacteriales</taxon>
        <taxon>Sphingobacteriaceae</taxon>
        <taxon>Pedobacter</taxon>
    </lineage>
</organism>
<evidence type="ECO:0000313" key="2">
    <source>
        <dbReference type="Proteomes" id="UP000310477"/>
    </source>
</evidence>